<dbReference type="RefSeq" id="WP_157100884.1">
    <property type="nucleotide sequence ID" value="NZ_CP012502.1"/>
</dbReference>
<gene>
    <name evidence="1" type="ORF">BBEV_0208</name>
</gene>
<organism evidence="1 2">
    <name type="scientific">Salisediminibacterium beveridgei</name>
    <dbReference type="NCBI Taxonomy" id="632773"/>
    <lineage>
        <taxon>Bacteria</taxon>
        <taxon>Bacillati</taxon>
        <taxon>Bacillota</taxon>
        <taxon>Bacilli</taxon>
        <taxon>Bacillales</taxon>
        <taxon>Bacillaceae</taxon>
        <taxon>Salisediminibacterium</taxon>
    </lineage>
</organism>
<dbReference type="KEGG" id="bbev:BBEV_0208"/>
<evidence type="ECO:0000313" key="2">
    <source>
        <dbReference type="Proteomes" id="UP000094463"/>
    </source>
</evidence>
<evidence type="ECO:0000313" key="1">
    <source>
        <dbReference type="EMBL" id="AOM81603.1"/>
    </source>
</evidence>
<dbReference type="EMBL" id="CP012502">
    <property type="protein sequence ID" value="AOM81603.1"/>
    <property type="molecule type" value="Genomic_DNA"/>
</dbReference>
<accession>A0A1D7QRH2</accession>
<dbReference type="STRING" id="632773.BBEV_0208"/>
<dbReference type="AlphaFoldDB" id="A0A1D7QRH2"/>
<name>A0A1D7QRH2_9BACI</name>
<reference evidence="1 2" key="1">
    <citation type="submission" date="2015-08" db="EMBL/GenBank/DDBJ databases">
        <title>The complete genome sequence of Bacillus beveridgei MLTeJB.</title>
        <authorList>
            <person name="Hanson T.E."/>
            <person name="Mesa C."/>
            <person name="Basesman S.M."/>
            <person name="Oremland R.S."/>
        </authorList>
    </citation>
    <scope>NUCLEOTIDE SEQUENCE [LARGE SCALE GENOMIC DNA]</scope>
    <source>
        <strain evidence="1 2">MLTeJB</strain>
    </source>
</reference>
<sequence length="69" mass="7987">MYKKEDEIQAFHSVECSAGGQSGWENRLDHRENRMDGSGGPLRIDLMRERRRLKSNTHAMARKATTNVR</sequence>
<proteinExistence type="predicted"/>
<dbReference type="Proteomes" id="UP000094463">
    <property type="component" value="Chromosome"/>
</dbReference>
<keyword evidence="2" id="KW-1185">Reference proteome</keyword>
<protein>
    <submittedName>
        <fullName evidence="1">Uncharacterized protein</fullName>
    </submittedName>
</protein>